<protein>
    <submittedName>
        <fullName evidence="3">Type II toxin-antitoxin system CcdA family antitoxin</fullName>
    </submittedName>
</protein>
<dbReference type="AlphaFoldDB" id="A0AAJ5X9R9"/>
<evidence type="ECO:0000256" key="1">
    <source>
        <dbReference type="ARBA" id="ARBA00022649"/>
    </source>
</evidence>
<evidence type="ECO:0000256" key="2">
    <source>
        <dbReference type="SAM" id="MobiDB-lite"/>
    </source>
</evidence>
<gene>
    <name evidence="3" type="ORF">P0Y56_02920</name>
</gene>
<dbReference type="InterPro" id="IPR009956">
    <property type="entry name" value="Post-segregation_anti-tox_CcdA"/>
</dbReference>
<dbReference type="Pfam" id="PF07362">
    <property type="entry name" value="CcdA"/>
    <property type="match status" value="1"/>
</dbReference>
<dbReference type="EMBL" id="CP119316">
    <property type="protein sequence ID" value="WEK47252.1"/>
    <property type="molecule type" value="Genomic_DNA"/>
</dbReference>
<dbReference type="KEGG" id="acob:P0Y56_02920"/>
<feature type="compositionally biased region" description="Polar residues" evidence="2">
    <location>
        <begin position="1"/>
        <end position="11"/>
    </location>
</feature>
<proteinExistence type="predicted"/>
<keyword evidence="1" id="KW-1277">Toxin-antitoxin system</keyword>
<organism evidence="3 4">
    <name type="scientific">Candidatus Andeanibacterium colombiense</name>
    <dbReference type="NCBI Taxonomy" id="3121345"/>
    <lineage>
        <taxon>Bacteria</taxon>
        <taxon>Pseudomonadati</taxon>
        <taxon>Pseudomonadota</taxon>
        <taxon>Alphaproteobacteria</taxon>
        <taxon>Sphingomonadales</taxon>
        <taxon>Sphingomonadaceae</taxon>
        <taxon>Candidatus Andeanibacterium</taxon>
    </lineage>
</organism>
<evidence type="ECO:0000313" key="4">
    <source>
        <dbReference type="Proteomes" id="UP001218362"/>
    </source>
</evidence>
<sequence>MTAQFLQASPRRSTRRKAVNATVSPEAVAEARELGINLSEAFQNGLDQAIKQARAERWLAENREAIESSNAWVEKHGLPLAKYRLF</sequence>
<name>A0AAJ5X9R9_9SPHN</name>
<feature type="region of interest" description="Disordered" evidence="2">
    <location>
        <begin position="1"/>
        <end position="20"/>
    </location>
</feature>
<accession>A0AAJ5X9R9</accession>
<reference evidence="3" key="1">
    <citation type="submission" date="2023-03" db="EMBL/GenBank/DDBJ databases">
        <title>Andean soil-derived lignocellulolytic bacterial consortium as a source of novel taxa and putative plastic-active enzymes.</title>
        <authorList>
            <person name="Diaz-Garcia L."/>
            <person name="Chuvochina M."/>
            <person name="Feuerriegel G."/>
            <person name="Bunk B."/>
            <person name="Sproer C."/>
            <person name="Streit W.R."/>
            <person name="Rodriguez L.M."/>
            <person name="Overmann J."/>
            <person name="Jimenez D.J."/>
        </authorList>
    </citation>
    <scope>NUCLEOTIDE SEQUENCE</scope>
    <source>
        <strain evidence="3">MAG 26</strain>
    </source>
</reference>
<dbReference type="Proteomes" id="UP001218362">
    <property type="component" value="Chromosome"/>
</dbReference>
<evidence type="ECO:0000313" key="3">
    <source>
        <dbReference type="EMBL" id="WEK47252.1"/>
    </source>
</evidence>